<accession>A0A1H7X5Y2</accession>
<protein>
    <submittedName>
        <fullName evidence="1">Uncharacterized protein</fullName>
    </submittedName>
</protein>
<reference evidence="1 2" key="1">
    <citation type="submission" date="2016-10" db="EMBL/GenBank/DDBJ databases">
        <authorList>
            <person name="de Groot N.N."/>
        </authorList>
    </citation>
    <scope>NUCLEOTIDE SEQUENCE [LARGE SCALE GENOMIC DNA]</scope>
    <source>
        <strain evidence="1 2">DSM 25232</strain>
    </source>
</reference>
<dbReference type="STRING" id="1038014.SAMN04487910_4625"/>
<dbReference type="Proteomes" id="UP000198521">
    <property type="component" value="Unassembled WGS sequence"/>
</dbReference>
<evidence type="ECO:0000313" key="2">
    <source>
        <dbReference type="Proteomes" id="UP000198521"/>
    </source>
</evidence>
<organism evidence="1 2">
    <name type="scientific">Aquimarina amphilecti</name>
    <dbReference type="NCBI Taxonomy" id="1038014"/>
    <lineage>
        <taxon>Bacteria</taxon>
        <taxon>Pseudomonadati</taxon>
        <taxon>Bacteroidota</taxon>
        <taxon>Flavobacteriia</taxon>
        <taxon>Flavobacteriales</taxon>
        <taxon>Flavobacteriaceae</taxon>
        <taxon>Aquimarina</taxon>
    </lineage>
</organism>
<dbReference type="EMBL" id="FOAB01000013">
    <property type="protein sequence ID" value="SEM28548.1"/>
    <property type="molecule type" value="Genomic_DNA"/>
</dbReference>
<keyword evidence="2" id="KW-1185">Reference proteome</keyword>
<sequence>MLPSGSKRTIQETLTTIRVIDFNNIKEHEIERPDIWTCLGSPEDFDSLPNEHKDQIKFLDKKASDFLYKYFENSKFHTGPMWEPFQKKNFKYVEKISVGEDEQIIKKWLYNRGIPFSKWVYVLPNYGNGPLIMTWKMIIKNCETLFFADDVVVFDESNQWCLSYWHEDEMFFGKINTTNPEIGYEEVEVMNKMEKKYPGYKHPLKENKK</sequence>
<dbReference type="AlphaFoldDB" id="A0A1H7X5Y2"/>
<gene>
    <name evidence="1" type="ORF">SAMN04487910_4625</name>
</gene>
<proteinExistence type="predicted"/>
<evidence type="ECO:0000313" key="1">
    <source>
        <dbReference type="EMBL" id="SEM28548.1"/>
    </source>
</evidence>
<name>A0A1H7X5Y2_AQUAM</name>